<dbReference type="PATRIC" id="fig|1128398.3.peg.583"/>
<gene>
    <name evidence="7" type="ordered locus">Curi_c05540</name>
</gene>
<evidence type="ECO:0000313" key="8">
    <source>
        <dbReference type="Proteomes" id="UP000006094"/>
    </source>
</evidence>
<dbReference type="PANTHER" id="PTHR43333:SF1">
    <property type="entry name" value="D-ISOMER SPECIFIC 2-HYDROXYACID DEHYDROGENASE NAD-BINDING DOMAIN-CONTAINING PROTEIN"/>
    <property type="match status" value="1"/>
</dbReference>
<name>K0AUS2_GOTA9</name>
<keyword evidence="2 4" id="KW-0560">Oxidoreductase</keyword>
<keyword evidence="3" id="KW-0520">NAD</keyword>
<dbReference type="AlphaFoldDB" id="K0AUS2"/>
<reference evidence="7 8" key="1">
    <citation type="journal article" date="2012" name="PLoS ONE">
        <title>The purine-utilizing bacterium Clostridium acidurici 9a: a genome-guided metabolic reconsideration.</title>
        <authorList>
            <person name="Hartwich K."/>
            <person name="Poehlein A."/>
            <person name="Daniel R."/>
        </authorList>
    </citation>
    <scope>NUCLEOTIDE SEQUENCE [LARGE SCALE GENOMIC DNA]</scope>
    <source>
        <strain evidence="8">ATCC 7906 / DSM 604 / BCRC 14475 / CIP 104303 / KCTC 5404 / NCIMB 10678 / 9a</strain>
    </source>
</reference>
<dbReference type="Proteomes" id="UP000006094">
    <property type="component" value="Chromosome"/>
</dbReference>
<evidence type="ECO:0000259" key="6">
    <source>
        <dbReference type="Pfam" id="PF02826"/>
    </source>
</evidence>
<dbReference type="PANTHER" id="PTHR43333">
    <property type="entry name" value="2-HACID_DH_C DOMAIN-CONTAINING PROTEIN"/>
    <property type="match status" value="1"/>
</dbReference>
<dbReference type="EMBL" id="CP003326">
    <property type="protein sequence ID" value="AFS77628.1"/>
    <property type="molecule type" value="Genomic_DNA"/>
</dbReference>
<evidence type="ECO:0000313" key="7">
    <source>
        <dbReference type="EMBL" id="AFS77628.1"/>
    </source>
</evidence>
<protein>
    <submittedName>
        <fullName evidence="7">D-isomer specific 2-hydroxyacid dehydrogenase, NAD-binding protein</fullName>
        <ecNumber evidence="7">1.1.1.-</ecNumber>
    </submittedName>
</protein>
<accession>K0AUS2</accession>
<dbReference type="Pfam" id="PF02826">
    <property type="entry name" value="2-Hacid_dh_C"/>
    <property type="match status" value="1"/>
</dbReference>
<proteinExistence type="inferred from homology"/>
<dbReference type="EC" id="1.1.1.-" evidence="7"/>
<evidence type="ECO:0000256" key="2">
    <source>
        <dbReference type="ARBA" id="ARBA00023002"/>
    </source>
</evidence>
<dbReference type="SUPFAM" id="SSF52283">
    <property type="entry name" value="Formate/glycerate dehydrogenase catalytic domain-like"/>
    <property type="match status" value="1"/>
</dbReference>
<evidence type="ECO:0000259" key="5">
    <source>
        <dbReference type="Pfam" id="PF00389"/>
    </source>
</evidence>
<dbReference type="Gene3D" id="3.40.50.720">
    <property type="entry name" value="NAD(P)-binding Rossmann-like Domain"/>
    <property type="match status" value="2"/>
</dbReference>
<dbReference type="RefSeq" id="WP_014966765.1">
    <property type="nucleotide sequence ID" value="NC_018664.1"/>
</dbReference>
<dbReference type="eggNOG" id="COG0111">
    <property type="taxonomic scope" value="Bacteria"/>
</dbReference>
<organism evidence="7 8">
    <name type="scientific">Gottschalkia acidurici (strain ATCC 7906 / DSM 604 / BCRC 14475 / CIP 104303 / KCTC 5404 / NCIMB 10678 / 9a)</name>
    <name type="common">Clostridium acidurici</name>
    <dbReference type="NCBI Taxonomy" id="1128398"/>
    <lineage>
        <taxon>Bacteria</taxon>
        <taxon>Bacillati</taxon>
        <taxon>Bacillota</taxon>
        <taxon>Tissierellia</taxon>
        <taxon>Tissierellales</taxon>
        <taxon>Gottschalkiaceae</taxon>
        <taxon>Gottschalkia</taxon>
    </lineage>
</organism>
<dbReference type="HOGENOM" id="CLU_019796_1_0_9"/>
<dbReference type="SUPFAM" id="SSF51735">
    <property type="entry name" value="NAD(P)-binding Rossmann-fold domains"/>
    <property type="match status" value="1"/>
</dbReference>
<feature type="domain" description="D-isomer specific 2-hydroxyacid dehydrogenase catalytic" evidence="5">
    <location>
        <begin position="17"/>
        <end position="313"/>
    </location>
</feature>
<evidence type="ECO:0000256" key="4">
    <source>
        <dbReference type="RuleBase" id="RU003719"/>
    </source>
</evidence>
<feature type="domain" description="D-isomer specific 2-hydroxyacid dehydrogenase NAD-binding" evidence="6">
    <location>
        <begin position="110"/>
        <end position="280"/>
    </location>
</feature>
<dbReference type="Pfam" id="PF00389">
    <property type="entry name" value="2-Hacid_dh"/>
    <property type="match status" value="1"/>
</dbReference>
<evidence type="ECO:0000256" key="1">
    <source>
        <dbReference type="ARBA" id="ARBA00005854"/>
    </source>
</evidence>
<keyword evidence="8" id="KW-1185">Reference proteome</keyword>
<dbReference type="InterPro" id="IPR006139">
    <property type="entry name" value="D-isomer_2_OHA_DH_cat_dom"/>
</dbReference>
<dbReference type="STRING" id="1128398.Curi_c05540"/>
<dbReference type="GO" id="GO:0016616">
    <property type="term" value="F:oxidoreductase activity, acting on the CH-OH group of donors, NAD or NADP as acceptor"/>
    <property type="evidence" value="ECO:0007669"/>
    <property type="project" value="InterPro"/>
</dbReference>
<sequence length="318" mass="36933">MKKVLLTYGFEDGKMEERKSILEDLGYKVYYEDESTFEYKSYMKDIDALMCHSVFKKADINDFPSLKWIQLTSMGFEQVPKEEVLKRNITVTNNKGGYSIPMGEWVVLNILELIKNRKSAYQNQMNKRWYMDFSVKEVYRKKIAFIGTGDIAKESVKRLSGFGVDILGVNTDGRDINGFDKCFSIDDIDDVLKESDIVVICLPNTDKTKHLFNKERLCKMKKDAYLINVSRGAIISEDDLVSHLDGGNLKGVALDVFEKEPLSKKSRLWDIDRVVITSHNSWISEMIGERRWNLFYENLKRYVNDEELLNVVKIEKGY</sequence>
<comment type="similarity">
    <text evidence="1 4">Belongs to the D-isomer specific 2-hydroxyacid dehydrogenase family.</text>
</comment>
<dbReference type="KEGG" id="cad:Curi_c05540"/>
<dbReference type="CDD" id="cd12155">
    <property type="entry name" value="PGDH_1"/>
    <property type="match status" value="1"/>
</dbReference>
<dbReference type="OrthoDB" id="9805416at2"/>
<dbReference type="GO" id="GO:0051287">
    <property type="term" value="F:NAD binding"/>
    <property type="evidence" value="ECO:0007669"/>
    <property type="project" value="InterPro"/>
</dbReference>
<dbReference type="InterPro" id="IPR036291">
    <property type="entry name" value="NAD(P)-bd_dom_sf"/>
</dbReference>
<evidence type="ECO:0000256" key="3">
    <source>
        <dbReference type="ARBA" id="ARBA00023027"/>
    </source>
</evidence>
<dbReference type="InterPro" id="IPR006140">
    <property type="entry name" value="D-isomer_DH_NAD-bd"/>
</dbReference>